<dbReference type="PROSITE" id="PS50977">
    <property type="entry name" value="HTH_TETR_2"/>
    <property type="match status" value="1"/>
</dbReference>
<keyword evidence="2 4" id="KW-0238">DNA-binding</keyword>
<evidence type="ECO:0000256" key="2">
    <source>
        <dbReference type="ARBA" id="ARBA00023125"/>
    </source>
</evidence>
<name>A0A3D9ZX82_9ACTN</name>
<dbReference type="PANTHER" id="PTHR30055">
    <property type="entry name" value="HTH-TYPE TRANSCRIPTIONAL REGULATOR RUTR"/>
    <property type="match status" value="1"/>
</dbReference>
<keyword evidence="7" id="KW-1185">Reference proteome</keyword>
<dbReference type="InterPro" id="IPR050109">
    <property type="entry name" value="HTH-type_TetR-like_transc_reg"/>
</dbReference>
<dbReference type="GO" id="GO:0003700">
    <property type="term" value="F:DNA-binding transcription factor activity"/>
    <property type="evidence" value="ECO:0007669"/>
    <property type="project" value="TreeGrafter"/>
</dbReference>
<gene>
    <name evidence="6" type="ORF">DFJ67_7917</name>
</gene>
<comment type="caution">
    <text evidence="6">The sequence shown here is derived from an EMBL/GenBank/DDBJ whole genome shotgun (WGS) entry which is preliminary data.</text>
</comment>
<dbReference type="SUPFAM" id="SSF48498">
    <property type="entry name" value="Tetracyclin repressor-like, C-terminal domain"/>
    <property type="match status" value="1"/>
</dbReference>
<keyword evidence="3" id="KW-0804">Transcription</keyword>
<evidence type="ECO:0000313" key="6">
    <source>
        <dbReference type="EMBL" id="REG01828.1"/>
    </source>
</evidence>
<evidence type="ECO:0000313" key="7">
    <source>
        <dbReference type="Proteomes" id="UP000256913"/>
    </source>
</evidence>
<dbReference type="Proteomes" id="UP000256913">
    <property type="component" value="Unassembled WGS sequence"/>
</dbReference>
<dbReference type="InterPro" id="IPR049445">
    <property type="entry name" value="TetR_SbtR-like_C"/>
</dbReference>
<accession>A0A3D9ZX82</accession>
<keyword evidence="1" id="KW-0805">Transcription regulation</keyword>
<evidence type="ECO:0000256" key="4">
    <source>
        <dbReference type="PROSITE-ProRule" id="PRU00335"/>
    </source>
</evidence>
<evidence type="ECO:0000256" key="3">
    <source>
        <dbReference type="ARBA" id="ARBA00023163"/>
    </source>
</evidence>
<dbReference type="Gene3D" id="1.10.357.10">
    <property type="entry name" value="Tetracycline Repressor, domain 2"/>
    <property type="match status" value="1"/>
</dbReference>
<dbReference type="GO" id="GO:0000976">
    <property type="term" value="F:transcription cis-regulatory region binding"/>
    <property type="evidence" value="ECO:0007669"/>
    <property type="project" value="TreeGrafter"/>
</dbReference>
<dbReference type="InterPro" id="IPR009057">
    <property type="entry name" value="Homeodomain-like_sf"/>
</dbReference>
<dbReference type="AlphaFoldDB" id="A0A3D9ZX82"/>
<protein>
    <submittedName>
        <fullName evidence="6">TetR family transcriptional regulator</fullName>
    </submittedName>
</protein>
<dbReference type="EMBL" id="QUMQ01000001">
    <property type="protein sequence ID" value="REG01828.1"/>
    <property type="molecule type" value="Genomic_DNA"/>
</dbReference>
<evidence type="ECO:0000256" key="1">
    <source>
        <dbReference type="ARBA" id="ARBA00023015"/>
    </source>
</evidence>
<dbReference type="PANTHER" id="PTHR30055:SF234">
    <property type="entry name" value="HTH-TYPE TRANSCRIPTIONAL REGULATOR BETI"/>
    <property type="match status" value="1"/>
</dbReference>
<proteinExistence type="predicted"/>
<dbReference type="PRINTS" id="PR00455">
    <property type="entry name" value="HTHTETR"/>
</dbReference>
<reference evidence="6 7" key="1">
    <citation type="submission" date="2018-08" db="EMBL/GenBank/DDBJ databases">
        <title>Sequencing the genomes of 1000 actinobacteria strains.</title>
        <authorList>
            <person name="Klenk H.-P."/>
        </authorList>
    </citation>
    <scope>NUCLEOTIDE SEQUENCE [LARGE SCALE GENOMIC DNA]</scope>
    <source>
        <strain evidence="6 7">DSM 44099</strain>
    </source>
</reference>
<dbReference type="InterPro" id="IPR001647">
    <property type="entry name" value="HTH_TetR"/>
</dbReference>
<feature type="DNA-binding region" description="H-T-H motif" evidence="4">
    <location>
        <begin position="33"/>
        <end position="52"/>
    </location>
</feature>
<dbReference type="SUPFAM" id="SSF46689">
    <property type="entry name" value="Homeodomain-like"/>
    <property type="match status" value="1"/>
</dbReference>
<dbReference type="Pfam" id="PF21597">
    <property type="entry name" value="TetR_C_43"/>
    <property type="match status" value="1"/>
</dbReference>
<dbReference type="OrthoDB" id="3382616at2"/>
<dbReference type="Pfam" id="PF00440">
    <property type="entry name" value="TetR_N"/>
    <property type="match status" value="1"/>
</dbReference>
<organism evidence="6 7">
    <name type="scientific">Asanoa ferruginea</name>
    <dbReference type="NCBI Taxonomy" id="53367"/>
    <lineage>
        <taxon>Bacteria</taxon>
        <taxon>Bacillati</taxon>
        <taxon>Actinomycetota</taxon>
        <taxon>Actinomycetes</taxon>
        <taxon>Micromonosporales</taxon>
        <taxon>Micromonosporaceae</taxon>
        <taxon>Asanoa</taxon>
    </lineage>
</organism>
<dbReference type="InterPro" id="IPR036271">
    <property type="entry name" value="Tet_transcr_reg_TetR-rel_C_sf"/>
</dbReference>
<feature type="domain" description="HTH tetR-type" evidence="5">
    <location>
        <begin position="11"/>
        <end position="70"/>
    </location>
</feature>
<sequence>MSPGSLRADAERNRRQLVDAARSVFAARGLDAPLDDIARHARVGNATLYRRFPRRRDLVGAVFVEPLRQVVAAARLALDDPDPWSAFAGHLTYLCELQAGNRALAELLTARMSEVDELDDLRDIAFDYLTALIDRAREAGAVRAEVTHADVVLILMANAGLVERTVATAPDAWRRHLAYVLDGLRATGGLAAPPPPRHYADAEPLAG</sequence>
<dbReference type="RefSeq" id="WP_116074345.1">
    <property type="nucleotide sequence ID" value="NZ_BONB01000032.1"/>
</dbReference>
<evidence type="ECO:0000259" key="5">
    <source>
        <dbReference type="PROSITE" id="PS50977"/>
    </source>
</evidence>